<accession>A0A849BKX4</accession>
<dbReference type="PANTHER" id="PTHR34477:SF1">
    <property type="entry name" value="UPF0213 PROTEIN YHBQ"/>
    <property type="match status" value="1"/>
</dbReference>
<protein>
    <submittedName>
        <fullName evidence="3">GIY-YIG nuclease family protein</fullName>
    </submittedName>
</protein>
<dbReference type="Pfam" id="PF01541">
    <property type="entry name" value="GIY-YIG"/>
    <property type="match status" value="1"/>
</dbReference>
<evidence type="ECO:0000256" key="1">
    <source>
        <dbReference type="ARBA" id="ARBA00007435"/>
    </source>
</evidence>
<dbReference type="EMBL" id="JABEMD010000085">
    <property type="protein sequence ID" value="NNH14225.1"/>
    <property type="molecule type" value="Genomic_DNA"/>
</dbReference>
<dbReference type="InterPro" id="IPR000305">
    <property type="entry name" value="GIY-YIG_endonuc"/>
</dbReference>
<dbReference type="CDD" id="cd10456">
    <property type="entry name" value="GIY-YIG_UPF0213"/>
    <property type="match status" value="1"/>
</dbReference>
<comment type="similarity">
    <text evidence="1">Belongs to the UPF0213 family.</text>
</comment>
<evidence type="ECO:0000313" key="4">
    <source>
        <dbReference type="Proteomes" id="UP000542973"/>
    </source>
</evidence>
<dbReference type="SUPFAM" id="SSF82771">
    <property type="entry name" value="GIY-YIG endonuclease"/>
    <property type="match status" value="1"/>
</dbReference>
<dbReference type="InterPro" id="IPR050190">
    <property type="entry name" value="UPF0213_domain"/>
</dbReference>
<dbReference type="PROSITE" id="PS50164">
    <property type="entry name" value="GIY_YIG"/>
    <property type="match status" value="1"/>
</dbReference>
<dbReference type="AlphaFoldDB" id="A0A849BKX4"/>
<dbReference type="Gene3D" id="3.40.1440.10">
    <property type="entry name" value="GIY-YIG endonuclease"/>
    <property type="match status" value="1"/>
</dbReference>
<dbReference type="PANTHER" id="PTHR34477">
    <property type="entry name" value="UPF0213 PROTEIN YHBQ"/>
    <property type="match status" value="1"/>
</dbReference>
<sequence>MPVSRPRASFPPKVTTPSDHSWYLYLLECADGSLYTGITTDVGRRFAQHQAGTGARYTRSRKPIAIAAQLRCADRAEASRLEALVKRLHVTRKRAFCAMLELDHAEMPDLLAWLRDGGRPSLPAASPGKL</sequence>
<feature type="domain" description="GIY-YIG" evidence="2">
    <location>
        <begin position="20"/>
        <end position="95"/>
    </location>
</feature>
<evidence type="ECO:0000259" key="2">
    <source>
        <dbReference type="PROSITE" id="PS50164"/>
    </source>
</evidence>
<gene>
    <name evidence="3" type="ORF">HLB16_25615</name>
</gene>
<reference evidence="3 4" key="1">
    <citation type="submission" date="2020-05" db="EMBL/GenBank/DDBJ databases">
        <title>MicrobeNet Type strains.</title>
        <authorList>
            <person name="Nicholson A.C."/>
        </authorList>
    </citation>
    <scope>NUCLEOTIDE SEQUENCE [LARGE SCALE GENOMIC DNA]</scope>
    <source>
        <strain evidence="3 4">ATCC 700815</strain>
    </source>
</reference>
<proteinExistence type="inferred from homology"/>
<dbReference type="Proteomes" id="UP000542973">
    <property type="component" value="Unassembled WGS sequence"/>
</dbReference>
<comment type="caution">
    <text evidence="3">The sequence shown here is derived from an EMBL/GenBank/DDBJ whole genome shotgun (WGS) entry which is preliminary data.</text>
</comment>
<organism evidence="3 4">
    <name type="scientific">Cupriavidus gilardii</name>
    <dbReference type="NCBI Taxonomy" id="82541"/>
    <lineage>
        <taxon>Bacteria</taxon>
        <taxon>Pseudomonadati</taxon>
        <taxon>Pseudomonadota</taxon>
        <taxon>Betaproteobacteria</taxon>
        <taxon>Burkholderiales</taxon>
        <taxon>Burkholderiaceae</taxon>
        <taxon>Cupriavidus</taxon>
    </lineage>
</organism>
<evidence type="ECO:0000313" key="3">
    <source>
        <dbReference type="EMBL" id="NNH14225.1"/>
    </source>
</evidence>
<name>A0A849BKX4_9BURK</name>
<dbReference type="InterPro" id="IPR035901">
    <property type="entry name" value="GIY-YIG_endonuc_sf"/>
</dbReference>